<keyword evidence="1" id="KW-0812">Transmembrane</keyword>
<reference evidence="3 4" key="1">
    <citation type="submission" date="2019-09" db="EMBL/GenBank/DDBJ databases">
        <title>The hologenome of the rock-dwelling lichen Lasallia pustulata.</title>
        <authorList>
            <person name="Greshake Tzovaras B."/>
            <person name="Segers F."/>
            <person name="Bicker A."/>
            <person name="Dal Grande F."/>
            <person name="Otte J."/>
            <person name="Hankeln T."/>
            <person name="Schmitt I."/>
            <person name="Ebersberger I."/>
        </authorList>
    </citation>
    <scope>NUCLEOTIDE SEQUENCE [LARGE SCALE GENOMIC DNA]</scope>
    <source>
        <strain evidence="3">A1-1</strain>
    </source>
</reference>
<sequence>MSKRPGEAPNPTLYQLQQPEKLRNVLAQDKPDDCLSCRLTGATALIALGAYSYFSGSHQLQKQQAAILKSKSRFGMKSRQAGIVGIAAAFVGMGFWRLVN</sequence>
<dbReference type="OrthoDB" id="6604875at2759"/>
<dbReference type="InterPro" id="IPR028036">
    <property type="entry name" value="DMAC1-like_dom"/>
</dbReference>
<dbReference type="PANTHER" id="PTHR28048:SF1">
    <property type="entry name" value="ACR195WP"/>
    <property type="match status" value="1"/>
</dbReference>
<evidence type="ECO:0000313" key="3">
    <source>
        <dbReference type="EMBL" id="KAA6414603.1"/>
    </source>
</evidence>
<dbReference type="AlphaFoldDB" id="A0A5M8PY18"/>
<evidence type="ECO:0000259" key="2">
    <source>
        <dbReference type="Pfam" id="PF15055"/>
    </source>
</evidence>
<keyword evidence="1" id="KW-1133">Transmembrane helix</keyword>
<dbReference type="EMBL" id="VXIT01000002">
    <property type="protein sequence ID" value="KAA6414603.1"/>
    <property type="molecule type" value="Genomic_DNA"/>
</dbReference>
<feature type="domain" description="Distal membrane-arm assembly complex protein 1-like" evidence="2">
    <location>
        <begin position="33"/>
        <end position="69"/>
    </location>
</feature>
<comment type="caution">
    <text evidence="3">The sequence shown here is derived from an EMBL/GenBank/DDBJ whole genome shotgun (WGS) entry which is preliminary data.</text>
</comment>
<proteinExistence type="predicted"/>
<accession>A0A5M8PY18</accession>
<dbReference type="PANTHER" id="PTHR28048">
    <property type="entry name" value="ACR195WP"/>
    <property type="match status" value="1"/>
</dbReference>
<protein>
    <submittedName>
        <fullName evidence="3">Exosome complex protein</fullName>
    </submittedName>
</protein>
<dbReference type="Pfam" id="PF15055">
    <property type="entry name" value="DMAC1_Dmo2"/>
    <property type="match status" value="1"/>
</dbReference>
<evidence type="ECO:0000313" key="4">
    <source>
        <dbReference type="Proteomes" id="UP000324767"/>
    </source>
</evidence>
<keyword evidence="1" id="KW-0472">Membrane</keyword>
<dbReference type="Proteomes" id="UP000324767">
    <property type="component" value="Unassembled WGS sequence"/>
</dbReference>
<name>A0A5M8PY18_9LECA</name>
<dbReference type="InterPro" id="IPR053092">
    <property type="entry name" value="Mitochondrial_unc_protein"/>
</dbReference>
<evidence type="ECO:0000256" key="1">
    <source>
        <dbReference type="SAM" id="Phobius"/>
    </source>
</evidence>
<organism evidence="3 4">
    <name type="scientific">Lasallia pustulata</name>
    <dbReference type="NCBI Taxonomy" id="136370"/>
    <lineage>
        <taxon>Eukaryota</taxon>
        <taxon>Fungi</taxon>
        <taxon>Dikarya</taxon>
        <taxon>Ascomycota</taxon>
        <taxon>Pezizomycotina</taxon>
        <taxon>Lecanoromycetes</taxon>
        <taxon>OSLEUM clade</taxon>
        <taxon>Umbilicariomycetidae</taxon>
        <taxon>Umbilicariales</taxon>
        <taxon>Umbilicariaceae</taxon>
        <taxon>Lasallia</taxon>
    </lineage>
</organism>
<gene>
    <name evidence="3" type="ORF">FRX48_01353</name>
</gene>
<feature type="transmembrane region" description="Helical" evidence="1">
    <location>
        <begin position="81"/>
        <end position="99"/>
    </location>
</feature>